<dbReference type="InterPro" id="IPR025904">
    <property type="entry name" value="Tubulin-like"/>
</dbReference>
<dbReference type="KEGG" id="ban:BA_3637"/>
<keyword evidence="2" id="KW-1133">Transmembrane helix</keyword>
<evidence type="ECO:0000313" key="3">
    <source>
        <dbReference type="EMBL" id="AAP27391.1"/>
    </source>
</evidence>
<feature type="coiled-coil region" evidence="1">
    <location>
        <begin position="574"/>
        <end position="601"/>
    </location>
</feature>
<feature type="coiled-coil region" evidence="1">
    <location>
        <begin position="789"/>
        <end position="817"/>
    </location>
</feature>
<dbReference type="Proteomes" id="UP000000427">
    <property type="component" value="Chromosome"/>
</dbReference>
<keyword evidence="1" id="KW-0175">Coiled coil</keyword>
<keyword evidence="2" id="KW-0472">Membrane</keyword>
<dbReference type="InterPro" id="IPR036525">
    <property type="entry name" value="Tubulin/FtsZ_GTPase_sf"/>
</dbReference>
<protein>
    <recommendedName>
        <fullName evidence="5">Phosphonate ABC transporter permease</fullName>
    </recommendedName>
</protein>
<evidence type="ECO:0008006" key="5">
    <source>
        <dbReference type="Google" id="ProtNLM"/>
    </source>
</evidence>
<dbReference type="EMBL" id="AE016879">
    <property type="protein sequence ID" value="AAP27391.1"/>
    <property type="molecule type" value="Genomic_DNA"/>
</dbReference>
<gene>
    <name evidence="3" type="ordered locus">BA_3637</name>
</gene>
<name>A0A2P0HHE4_BACAN</name>
<evidence type="ECO:0000313" key="4">
    <source>
        <dbReference type="Proteomes" id="UP000000427"/>
    </source>
</evidence>
<accession>A0A2P0HHE4</accession>
<dbReference type="Pfam" id="PF13809">
    <property type="entry name" value="Tubulin_2"/>
    <property type="match status" value="1"/>
</dbReference>
<dbReference type="SUPFAM" id="SSF52490">
    <property type="entry name" value="Tubulin nucleotide-binding domain-like"/>
    <property type="match status" value="1"/>
</dbReference>
<reference evidence="3 4" key="1">
    <citation type="journal article" date="2003" name="Nature">
        <title>The genome sequence of Bacillus anthracis Ames and comparison to closely related bacteria.</title>
        <authorList>
            <person name="Read T.D."/>
            <person name="Peterson S.N."/>
            <person name="Tourasse N."/>
            <person name="Baillie L.W."/>
            <person name="Paulsen I.T."/>
            <person name="Nelson K.E."/>
            <person name="Tettelin H."/>
            <person name="Fouts D.E."/>
            <person name="Eisen J.A."/>
            <person name="Gill S.R."/>
            <person name="Holtzapple E.K."/>
            <person name="Okstad O.A."/>
            <person name="Helgason E."/>
            <person name="Rilstone J."/>
            <person name="Wu M."/>
            <person name="Kolonay J.F."/>
            <person name="Beanan M.J."/>
            <person name="Dodson R.J."/>
            <person name="Brinkac L.M."/>
            <person name="Gwinn M."/>
            <person name="DeBoy R.T."/>
            <person name="Madpu R."/>
            <person name="Daugherty S.C."/>
            <person name="Durkin A.S."/>
            <person name="Haft D.H."/>
            <person name="Nelson W.C."/>
            <person name="Peterson J.D."/>
            <person name="Pop M."/>
            <person name="Khouri H.M."/>
            <person name="Radune D."/>
            <person name="Benton J.L."/>
            <person name="Mahamoud Y."/>
            <person name="Jiang L."/>
            <person name="Hance I.R."/>
            <person name="Weidman J.F."/>
            <person name="Berry K.J."/>
            <person name="Plaut R.D."/>
            <person name="Wolf A.M."/>
            <person name="Watkins K.L."/>
            <person name="Nierman W.C."/>
            <person name="Hazen A."/>
            <person name="Cline R."/>
            <person name="Redmond C."/>
            <person name="Thwaite J.E."/>
            <person name="White O."/>
            <person name="Salzberg S.L."/>
            <person name="Thomason B."/>
            <person name="Friedlander A.M."/>
            <person name="Koehler T.M."/>
            <person name="Hanna P.C."/>
            <person name="Kolsto A.B."/>
            <person name="Fraser C.M."/>
        </authorList>
    </citation>
    <scope>NUCLEOTIDE SEQUENCE [LARGE SCALE GENOMIC DNA]</scope>
    <source>
        <strain evidence="4">Ames / isolate Porton</strain>
    </source>
</reference>
<evidence type="ECO:0000256" key="2">
    <source>
        <dbReference type="SAM" id="Phobius"/>
    </source>
</evidence>
<keyword evidence="2" id="KW-0812">Transmembrane</keyword>
<sequence length="1156" mass="136008">MVRRFTNTSVNSRWGKEESIIFPSFFQTSKNRKVVHMTLQVPTILIGLGGIGSTVTHQIYERLPEERRKKVAMHVFDTDVNTLSKFDHIRKFKTQTSSSKTPREYIAGDPTIPEWFPMDPTILDKPLTEGAGQLRVISRLALRAAMKEDKLTSFWQEIEKIFPVTSDQTEYGVRVIIVTSLAGGTGSGMFLQIALYLREMLRKKLQHHNILIRGAFLMPDVLVKTRTVSAKEFETVQANGYASLKELHAITLGSTGELSKRGGVTIELEYRPDQVDEDGRTNHTIKQHHLPYNYCFLYDYENLHGHHLHNLSDYMEQMANTIYLQLFSPMSANHFAQEDNQIQQLAESSGKGRYCGAGTAKIIYPYEHLLKYCALKWAVQGLDESWLHLDQLFQEKKHRYDQDVKRGMQREKPERGKSYLEDLEHLATRPEQAHIFYRQMYNETREGAEGGKVGVAKSKLFLEAVESYVQRTVQKDEELNRLQHECKISAAKLKMTEQMKGEVARVDHAVRLYAYAIPSRVHEHVTTLLYDMIESDRFSPSGSEGQSYQLNTWFLKKTDSVHPVAARFMLYEIRKQLVEKMNRLHENNEQKRNLIQNYDKKFNVSNIDGTVTAVRRVEIAQQQGWFGKMINNQQRLFKKEFEDIVTQYVHKLNEYRKEMLLELVYQSLYQAVNKMIQYWERFFDNLHETRENLLFEIQKRSKEFEGKTNPTNVYVLAEEKLQEKIWQDMQQHLNLGVLPKDICAEIYMSLYGEYCRDAKTEEIQSKKVEDFYREHILNYCYDELQIRYRDKLELNIVEALRKEADYKNRDRDEYVREKIEDLFHLASPFVPKVSHHRELQYWGIHPSLKKELQEELMQEMFKEKDTVNEAFSPFEVICYRAHYGLSLQDFPKLSSGHIANGFMNDKGDYFQSYYRRVNKLNSKKSSLTPHLDKYWHLPAFMPDLNATQTKLDYDKCNRALLYAYIYRWISLVAVDGQFVYQYNGVGRSFSIQSMGKNISSESYKLHRALLHNPFIYENILSRFEEEQEKAMIQGGHLYTHPFVLGAQDIRWLRKEHVHNILDMILMYDREAKYDPTLEETSDELLRLFLDEIELYFQNYYGTGADMVAKKEKEMFIKQLWDRSYAKGYVDPNSAPYKKWQNLLSVHDEEETPKTNV</sequence>
<feature type="transmembrane region" description="Helical" evidence="2">
    <location>
        <begin position="171"/>
        <end position="197"/>
    </location>
</feature>
<proteinExistence type="predicted"/>
<organism evidence="3 4">
    <name type="scientific">Bacillus anthracis</name>
    <name type="common">anthrax bacterium</name>
    <dbReference type="NCBI Taxonomy" id="1392"/>
    <lineage>
        <taxon>Bacteria</taxon>
        <taxon>Bacillati</taxon>
        <taxon>Bacillota</taxon>
        <taxon>Bacilli</taxon>
        <taxon>Bacillales</taxon>
        <taxon>Bacillaceae</taxon>
        <taxon>Bacillus</taxon>
        <taxon>Bacillus cereus group</taxon>
    </lineage>
</organism>
<dbReference type="Gene3D" id="3.40.50.1440">
    <property type="entry name" value="Tubulin/FtsZ, GTPase domain"/>
    <property type="match status" value="1"/>
</dbReference>
<evidence type="ECO:0000256" key="1">
    <source>
        <dbReference type="SAM" id="Coils"/>
    </source>
</evidence>
<dbReference type="AlphaFoldDB" id="A0A2P0HHE4"/>